<gene>
    <name evidence="3" type="ORF">RGQ30_04190</name>
</gene>
<protein>
    <recommendedName>
        <fullName evidence="5">SH3b domain-containing protein</fullName>
    </recommendedName>
</protein>
<feature type="compositionally biased region" description="Low complexity" evidence="1">
    <location>
        <begin position="276"/>
        <end position="288"/>
    </location>
</feature>
<evidence type="ECO:0000313" key="4">
    <source>
        <dbReference type="Proteomes" id="UP001329151"/>
    </source>
</evidence>
<dbReference type="EMBL" id="AP028947">
    <property type="protein sequence ID" value="BET24918.1"/>
    <property type="molecule type" value="Genomic_DNA"/>
</dbReference>
<feature type="compositionally biased region" description="Low complexity" evidence="1">
    <location>
        <begin position="37"/>
        <end position="52"/>
    </location>
</feature>
<reference evidence="3 4" key="1">
    <citation type="submission" date="2023-10" db="EMBL/GenBank/DDBJ databases">
        <title>Complete Genome Sequence of Limnobacter thiooxidans CS-K2T, Isolated from freshwater lake sediments in Bavaria, Germany.</title>
        <authorList>
            <person name="Naruki M."/>
            <person name="Watanabe A."/>
            <person name="Warashina T."/>
            <person name="Morita T."/>
            <person name="Arakawa K."/>
        </authorList>
    </citation>
    <scope>NUCLEOTIDE SEQUENCE [LARGE SCALE GENOMIC DNA]</scope>
    <source>
        <strain evidence="3 4">CS-K2</strain>
    </source>
</reference>
<keyword evidence="4" id="KW-1185">Reference proteome</keyword>
<sequence>MQPFFKLVRVSLLALALTGWSAAALCQQTIANPLIRPALLPGNTTPATTTPNSEAGRETGRAADGAAPGATDSAELRRQAERRITQEDLNIRQQALNSPVLPLPLQALFANMQVTAYFQGAIVMRKVDNDFSSPQFTPAAQAQPANNRGETQAPAASVARAISRSSGVLRLRVGRTENISGYSLRAQVNGQDITVDWLSDRGTWVNVFFGALESSTGGLPQVPTESQLQKVETDKFDYLVPALKTQTFSPSGTLGGQQGGNGGFGSGFGGGGGNQGFNQPGFGTGFPN</sequence>
<proteinExistence type="predicted"/>
<name>A0AA86IXF5_9BURK</name>
<dbReference type="KEGG" id="lto:RGQ30_04190"/>
<dbReference type="AlphaFoldDB" id="A0AA86IXF5"/>
<evidence type="ECO:0000256" key="1">
    <source>
        <dbReference type="SAM" id="MobiDB-lite"/>
    </source>
</evidence>
<feature type="region of interest" description="Disordered" evidence="1">
    <location>
        <begin position="37"/>
        <end position="76"/>
    </location>
</feature>
<feature type="chain" id="PRO_5045198147" description="SH3b domain-containing protein" evidence="2">
    <location>
        <begin position="23"/>
        <end position="288"/>
    </location>
</feature>
<feature type="compositionally biased region" description="Gly residues" evidence="1">
    <location>
        <begin position="263"/>
        <end position="275"/>
    </location>
</feature>
<keyword evidence="2" id="KW-0732">Signal</keyword>
<dbReference type="RefSeq" id="WP_130558557.1">
    <property type="nucleotide sequence ID" value="NZ_AP028947.1"/>
</dbReference>
<feature type="region of interest" description="Disordered" evidence="1">
    <location>
        <begin position="263"/>
        <end position="288"/>
    </location>
</feature>
<dbReference type="Proteomes" id="UP001329151">
    <property type="component" value="Chromosome"/>
</dbReference>
<feature type="region of interest" description="Disordered" evidence="1">
    <location>
        <begin position="134"/>
        <end position="155"/>
    </location>
</feature>
<accession>A0AA86IXF5</accession>
<evidence type="ECO:0000313" key="3">
    <source>
        <dbReference type="EMBL" id="BET24918.1"/>
    </source>
</evidence>
<evidence type="ECO:0000256" key="2">
    <source>
        <dbReference type="SAM" id="SignalP"/>
    </source>
</evidence>
<organism evidence="3 4">
    <name type="scientific">Limnobacter thiooxidans</name>
    <dbReference type="NCBI Taxonomy" id="131080"/>
    <lineage>
        <taxon>Bacteria</taxon>
        <taxon>Pseudomonadati</taxon>
        <taxon>Pseudomonadota</taxon>
        <taxon>Betaproteobacteria</taxon>
        <taxon>Burkholderiales</taxon>
        <taxon>Burkholderiaceae</taxon>
        <taxon>Limnobacter</taxon>
    </lineage>
</organism>
<feature type="compositionally biased region" description="Low complexity" evidence="1">
    <location>
        <begin position="138"/>
        <end position="155"/>
    </location>
</feature>
<evidence type="ECO:0008006" key="5">
    <source>
        <dbReference type="Google" id="ProtNLM"/>
    </source>
</evidence>
<feature type="signal peptide" evidence="2">
    <location>
        <begin position="1"/>
        <end position="22"/>
    </location>
</feature>